<keyword evidence="4" id="KW-1185">Reference proteome</keyword>
<evidence type="ECO:0000313" key="4">
    <source>
        <dbReference type="Proteomes" id="UP000598174"/>
    </source>
</evidence>
<evidence type="ECO:0000256" key="1">
    <source>
        <dbReference type="SAM" id="MobiDB-lite"/>
    </source>
</evidence>
<dbReference type="InterPro" id="IPR036390">
    <property type="entry name" value="WH_DNA-bd_sf"/>
</dbReference>
<evidence type="ECO:0000313" key="3">
    <source>
        <dbReference type="EMBL" id="GIE10373.1"/>
    </source>
</evidence>
<dbReference type="Proteomes" id="UP000598174">
    <property type="component" value="Unassembled WGS sequence"/>
</dbReference>
<dbReference type="GO" id="GO:0006950">
    <property type="term" value="P:response to stress"/>
    <property type="evidence" value="ECO:0007669"/>
    <property type="project" value="TreeGrafter"/>
</dbReference>
<dbReference type="Gene3D" id="1.10.10.10">
    <property type="entry name" value="Winged helix-like DNA-binding domain superfamily/Winged helix DNA-binding domain"/>
    <property type="match status" value="1"/>
</dbReference>
<dbReference type="RefSeq" id="WP_239117724.1">
    <property type="nucleotide sequence ID" value="NZ_BAAABP010000071.1"/>
</dbReference>
<protein>
    <recommendedName>
        <fullName evidence="2">HTH marR-type domain-containing protein</fullName>
    </recommendedName>
</protein>
<feature type="domain" description="HTH marR-type" evidence="2">
    <location>
        <begin position="1"/>
        <end position="143"/>
    </location>
</feature>
<dbReference type="SUPFAM" id="SSF46785">
    <property type="entry name" value="Winged helix' DNA-binding domain"/>
    <property type="match status" value="1"/>
</dbReference>
<dbReference type="PRINTS" id="PR00598">
    <property type="entry name" value="HTHMARR"/>
</dbReference>
<reference evidence="3" key="1">
    <citation type="submission" date="2021-01" db="EMBL/GenBank/DDBJ databases">
        <title>Whole genome shotgun sequence of Actinoplanes ferrugineus NBRC 15555.</title>
        <authorList>
            <person name="Komaki H."/>
            <person name="Tamura T."/>
        </authorList>
    </citation>
    <scope>NUCLEOTIDE SEQUENCE</scope>
    <source>
        <strain evidence="3">NBRC 15555</strain>
    </source>
</reference>
<feature type="compositionally biased region" description="Basic residues" evidence="1">
    <location>
        <begin position="168"/>
        <end position="179"/>
    </location>
</feature>
<evidence type="ECO:0000259" key="2">
    <source>
        <dbReference type="PROSITE" id="PS50995"/>
    </source>
</evidence>
<comment type="caution">
    <text evidence="3">The sequence shown here is derived from an EMBL/GenBank/DDBJ whole genome shotgun (WGS) entry which is preliminary data.</text>
</comment>
<proteinExistence type="predicted"/>
<name>A0A919IY62_9ACTN</name>
<dbReference type="InterPro" id="IPR036388">
    <property type="entry name" value="WH-like_DNA-bd_sf"/>
</dbReference>
<dbReference type="PANTHER" id="PTHR33164">
    <property type="entry name" value="TRANSCRIPTIONAL REGULATOR, MARR FAMILY"/>
    <property type="match status" value="1"/>
</dbReference>
<accession>A0A919IY62</accession>
<dbReference type="GO" id="GO:0003700">
    <property type="term" value="F:DNA-binding transcription factor activity"/>
    <property type="evidence" value="ECO:0007669"/>
    <property type="project" value="InterPro"/>
</dbReference>
<dbReference type="EMBL" id="BOMM01000016">
    <property type="protein sequence ID" value="GIE10373.1"/>
    <property type="molecule type" value="Genomic_DNA"/>
</dbReference>
<dbReference type="InterPro" id="IPR000835">
    <property type="entry name" value="HTH_MarR-typ"/>
</dbReference>
<organism evidence="3 4">
    <name type="scientific">Paractinoplanes ferrugineus</name>
    <dbReference type="NCBI Taxonomy" id="113564"/>
    <lineage>
        <taxon>Bacteria</taxon>
        <taxon>Bacillati</taxon>
        <taxon>Actinomycetota</taxon>
        <taxon>Actinomycetes</taxon>
        <taxon>Micromonosporales</taxon>
        <taxon>Micromonosporaceae</taxon>
        <taxon>Paractinoplanes</taxon>
    </lineage>
</organism>
<dbReference type="PROSITE" id="PS50995">
    <property type="entry name" value="HTH_MARR_2"/>
    <property type="match status" value="1"/>
</dbReference>
<dbReference type="Pfam" id="PF12802">
    <property type="entry name" value="MarR_2"/>
    <property type="match status" value="1"/>
</dbReference>
<gene>
    <name evidence="3" type="ORF">Afe05nite_22130</name>
</gene>
<dbReference type="AlphaFoldDB" id="A0A919IY62"/>
<feature type="region of interest" description="Disordered" evidence="1">
    <location>
        <begin position="146"/>
        <end position="179"/>
    </location>
</feature>
<sequence>MVRRYGWEARVSDGFGDRLIGLSLLIQRRYTQICADHDLTPAQAQLLCTISGQPRCMAELADVLGMARNALSQLVDRTERRGLVRRECQTTDRRMIMLSVTPAGQAAAQAVHTDIADRLPDIAAGLGAADQGELRRLATAIAPPKCPEVSRDAAGDGSAELATTASRAARRGPTRPARG</sequence>
<dbReference type="SMART" id="SM00347">
    <property type="entry name" value="HTH_MARR"/>
    <property type="match status" value="1"/>
</dbReference>
<dbReference type="InterPro" id="IPR039422">
    <property type="entry name" value="MarR/SlyA-like"/>
</dbReference>
<dbReference type="PANTHER" id="PTHR33164:SF107">
    <property type="entry name" value="TRANSCRIPTIONAL REGULATORY PROTEIN"/>
    <property type="match status" value="1"/>
</dbReference>